<comment type="caution">
    <text evidence="3">The sequence shown here is derived from an EMBL/GenBank/DDBJ whole genome shotgun (WGS) entry which is preliminary data.</text>
</comment>
<dbReference type="EMBL" id="JAATIP010000041">
    <property type="protein sequence ID" value="KAF4386626.1"/>
    <property type="molecule type" value="Genomic_DNA"/>
</dbReference>
<dbReference type="GO" id="GO:0005739">
    <property type="term" value="C:mitochondrion"/>
    <property type="evidence" value="ECO:0007669"/>
    <property type="project" value="TreeGrafter"/>
</dbReference>
<evidence type="ECO:0000313" key="4">
    <source>
        <dbReference type="EMBL" id="KAF4392967.1"/>
    </source>
</evidence>
<keyword evidence="2" id="KW-1015">Disulfide bond</keyword>
<evidence type="ECO:0000256" key="1">
    <source>
        <dbReference type="ARBA" id="ARBA00007785"/>
    </source>
</evidence>
<dbReference type="PANTHER" id="PTHR28627:SF1">
    <property type="entry name" value="CYTOCHROME C OXIDASE ASSEMBLY FACTOR 5"/>
    <property type="match status" value="1"/>
</dbReference>
<protein>
    <recommendedName>
        <fullName evidence="7">Cytochrome c oxidase assembly factor 5</fullName>
    </recommendedName>
</protein>
<organism evidence="3 5">
    <name type="scientific">Cannabis sativa</name>
    <name type="common">Hemp</name>
    <name type="synonym">Marijuana</name>
    <dbReference type="NCBI Taxonomy" id="3483"/>
    <lineage>
        <taxon>Eukaryota</taxon>
        <taxon>Viridiplantae</taxon>
        <taxon>Streptophyta</taxon>
        <taxon>Embryophyta</taxon>
        <taxon>Tracheophyta</taxon>
        <taxon>Spermatophyta</taxon>
        <taxon>Magnoliopsida</taxon>
        <taxon>eudicotyledons</taxon>
        <taxon>Gunneridae</taxon>
        <taxon>Pentapetalae</taxon>
        <taxon>rosids</taxon>
        <taxon>fabids</taxon>
        <taxon>Rosales</taxon>
        <taxon>Cannabaceae</taxon>
        <taxon>Cannabis</taxon>
    </lineage>
</organism>
<dbReference type="GO" id="GO:0033617">
    <property type="term" value="P:mitochondrial respiratory chain complex IV assembly"/>
    <property type="evidence" value="ECO:0007669"/>
    <property type="project" value="TreeGrafter"/>
</dbReference>
<feature type="non-terminal residue" evidence="3">
    <location>
        <position position="1"/>
    </location>
</feature>
<keyword evidence="6" id="KW-1185">Reference proteome</keyword>
<accession>A0A7J6GUL1</accession>
<sequence>RTPNRLRLQRWSVSSFLQPTVVSEFLPSKSPVTLQQESGLASELKFENKKGAEIKKMAKSCKGLAMELVKCLGESDCVKVENRSFRECAGEKSPSIPSECVGLRETYFNCKRGQVDMRARIRGNKGY</sequence>
<evidence type="ECO:0000313" key="6">
    <source>
        <dbReference type="Proteomes" id="UP000583929"/>
    </source>
</evidence>
<dbReference type="PANTHER" id="PTHR28627">
    <property type="entry name" value="CYTOCHROME C OXIDASE ASSEMBLY FACTOR 5"/>
    <property type="match status" value="1"/>
</dbReference>
<dbReference type="InterPro" id="IPR018793">
    <property type="entry name" value="Cyt_c_oxidase_assmbl_Pet191"/>
</dbReference>
<comment type="similarity">
    <text evidence="1">Belongs to the PET191 family.</text>
</comment>
<dbReference type="Pfam" id="PF10203">
    <property type="entry name" value="Pet191_N"/>
    <property type="match status" value="1"/>
</dbReference>
<dbReference type="Proteomes" id="UP000525078">
    <property type="component" value="Unassembled WGS sequence"/>
</dbReference>
<evidence type="ECO:0008006" key="7">
    <source>
        <dbReference type="Google" id="ProtNLM"/>
    </source>
</evidence>
<dbReference type="EMBL" id="JAATIQ010000050">
    <property type="protein sequence ID" value="KAF4392967.1"/>
    <property type="molecule type" value="Genomic_DNA"/>
</dbReference>
<evidence type="ECO:0000256" key="2">
    <source>
        <dbReference type="ARBA" id="ARBA00023157"/>
    </source>
</evidence>
<dbReference type="AlphaFoldDB" id="A0A7J6GUL1"/>
<reference evidence="5 6" key="1">
    <citation type="journal article" date="2020" name="bioRxiv">
        <title>Sequence and annotation of 42 cannabis genomes reveals extensive copy number variation in cannabinoid synthesis and pathogen resistance genes.</title>
        <authorList>
            <person name="Mckernan K.J."/>
            <person name="Helbert Y."/>
            <person name="Kane L.T."/>
            <person name="Ebling H."/>
            <person name="Zhang L."/>
            <person name="Liu B."/>
            <person name="Eaton Z."/>
            <person name="Mclaughlin S."/>
            <person name="Kingan S."/>
            <person name="Baybayan P."/>
            <person name="Concepcion G."/>
            <person name="Jordan M."/>
            <person name="Riva A."/>
            <person name="Barbazuk W."/>
            <person name="Harkins T."/>
        </authorList>
    </citation>
    <scope>NUCLEOTIDE SEQUENCE [LARGE SCALE GENOMIC DNA]</scope>
    <source>
        <strain evidence="5 6">cv. Jamaican Lion 4</strain>
        <strain evidence="4">Father</strain>
        <strain evidence="3">Mother</strain>
        <tissue evidence="3">Leaf</tissue>
    </source>
</reference>
<gene>
    <name evidence="3" type="ORF">F8388_006581</name>
    <name evidence="4" type="ORF">G4B88_011962</name>
</gene>
<name>A0A7J6GUL1_CANSA</name>
<dbReference type="Proteomes" id="UP000583929">
    <property type="component" value="Unassembled WGS sequence"/>
</dbReference>
<evidence type="ECO:0000313" key="5">
    <source>
        <dbReference type="Proteomes" id="UP000525078"/>
    </source>
</evidence>
<proteinExistence type="inferred from homology"/>
<evidence type="ECO:0000313" key="3">
    <source>
        <dbReference type="EMBL" id="KAF4386626.1"/>
    </source>
</evidence>